<dbReference type="InterPro" id="IPR036819">
    <property type="entry name" value="Subtilisin_inhibitor-like_sf"/>
</dbReference>
<organism evidence="10 11">
    <name type="scientific">Saccharopolyspora erythraea</name>
    <name type="common">Streptomyces erythraeus</name>
    <dbReference type="NCBI Taxonomy" id="1836"/>
    <lineage>
        <taxon>Bacteria</taxon>
        <taxon>Bacillati</taxon>
        <taxon>Actinomycetota</taxon>
        <taxon>Actinomycetes</taxon>
        <taxon>Pseudonocardiales</taxon>
        <taxon>Pseudonocardiaceae</taxon>
        <taxon>Saccharopolyspora</taxon>
    </lineage>
</organism>
<proteinExistence type="inferred from homology"/>
<keyword evidence="7" id="KW-1015">Disulfide bond</keyword>
<dbReference type="SUPFAM" id="SSF55399">
    <property type="entry name" value="Subtilisin inhibitor"/>
    <property type="match status" value="1"/>
</dbReference>
<evidence type="ECO:0000256" key="8">
    <source>
        <dbReference type="RuleBase" id="RU003471"/>
    </source>
</evidence>
<comment type="caution">
    <text evidence="10">The sequence shown here is derived from an EMBL/GenBank/DDBJ whole genome shotgun (WGS) entry which is preliminary data.</text>
</comment>
<comment type="subcellular location">
    <subcellularLocation>
        <location evidence="1">Secreted</location>
    </subcellularLocation>
</comment>
<reference evidence="11" key="1">
    <citation type="journal article" date="2019" name="Int. J. Syst. Evol. Microbiol.">
        <title>The Global Catalogue of Microorganisms (GCM) 10K type strain sequencing project: providing services to taxonomists for standard genome sequencing and annotation.</title>
        <authorList>
            <consortium name="The Broad Institute Genomics Platform"/>
            <consortium name="The Broad Institute Genome Sequencing Center for Infectious Disease"/>
            <person name="Wu L."/>
            <person name="Ma J."/>
        </authorList>
    </citation>
    <scope>NUCLEOTIDE SEQUENCE [LARGE SCALE GENOMIC DNA]</scope>
    <source>
        <strain evidence="11">JCM 10303</strain>
    </source>
</reference>
<dbReference type="PRINTS" id="PR00294">
    <property type="entry name" value="SSBTLNINHBTR"/>
</dbReference>
<evidence type="ECO:0000256" key="6">
    <source>
        <dbReference type="ARBA" id="ARBA00022900"/>
    </source>
</evidence>
<name>A0ABN1DUV4_SACER</name>
<evidence type="ECO:0000256" key="3">
    <source>
        <dbReference type="ARBA" id="ARBA00011738"/>
    </source>
</evidence>
<evidence type="ECO:0000313" key="11">
    <source>
        <dbReference type="Proteomes" id="UP001500729"/>
    </source>
</evidence>
<evidence type="ECO:0000256" key="2">
    <source>
        <dbReference type="ARBA" id="ARBA00010472"/>
    </source>
</evidence>
<keyword evidence="5 8" id="KW-0646">Protease inhibitor</keyword>
<evidence type="ECO:0000259" key="9">
    <source>
        <dbReference type="Pfam" id="PF00720"/>
    </source>
</evidence>
<evidence type="ECO:0000256" key="7">
    <source>
        <dbReference type="ARBA" id="ARBA00023157"/>
    </source>
</evidence>
<dbReference type="Gene3D" id="3.30.350.10">
    <property type="entry name" value="Subtilisin inhibitor-like"/>
    <property type="match status" value="1"/>
</dbReference>
<gene>
    <name evidence="10" type="ORF">GCM10009533_58790</name>
</gene>
<feature type="domain" description="Subtilisin inhibitor" evidence="9">
    <location>
        <begin position="2"/>
        <end position="50"/>
    </location>
</feature>
<comment type="similarity">
    <text evidence="2 8">Belongs to the protease inhibitor I16 (SSI) family.</text>
</comment>
<comment type="subunit">
    <text evidence="3">Homodimer.</text>
</comment>
<accession>A0ABN1DUV4</accession>
<dbReference type="InterPro" id="IPR000691">
    <property type="entry name" value="Prot_inh_I16_SSI"/>
</dbReference>
<keyword evidence="6 8" id="KW-0722">Serine protease inhibitor</keyword>
<evidence type="ECO:0000256" key="1">
    <source>
        <dbReference type="ARBA" id="ARBA00004613"/>
    </source>
</evidence>
<dbReference type="InterPro" id="IPR023549">
    <property type="entry name" value="Subtilisin_inhibitor"/>
</dbReference>
<dbReference type="Proteomes" id="UP001500729">
    <property type="component" value="Unassembled WGS sequence"/>
</dbReference>
<keyword evidence="11" id="KW-1185">Reference proteome</keyword>
<dbReference type="EMBL" id="BAAAGS010000058">
    <property type="protein sequence ID" value="GAA0552874.1"/>
    <property type="molecule type" value="Genomic_DNA"/>
</dbReference>
<protein>
    <recommendedName>
        <fullName evidence="9">Subtilisin inhibitor domain-containing protein</fullName>
    </recommendedName>
</protein>
<evidence type="ECO:0000313" key="10">
    <source>
        <dbReference type="EMBL" id="GAA0552874.1"/>
    </source>
</evidence>
<dbReference type="Pfam" id="PF00720">
    <property type="entry name" value="SSI"/>
    <property type="match status" value="1"/>
</dbReference>
<keyword evidence="4" id="KW-0964">Secreted</keyword>
<evidence type="ECO:0000256" key="4">
    <source>
        <dbReference type="ARBA" id="ARBA00022525"/>
    </source>
</evidence>
<sequence>MQLEAADGNLASVQAQQVNAPCTMELDPVTVTAVGRWHGSVVSFEQTYSNSCVLSVQTGAVFDI</sequence>
<evidence type="ECO:0000256" key="5">
    <source>
        <dbReference type="ARBA" id="ARBA00022690"/>
    </source>
</evidence>